<dbReference type="AlphaFoldDB" id="A0A238WXF3"/>
<name>A0A238WXF3_9BACT</name>
<dbReference type="EMBL" id="FZNS01000003">
    <property type="protein sequence ID" value="SNR51325.1"/>
    <property type="molecule type" value="Genomic_DNA"/>
</dbReference>
<keyword evidence="1" id="KW-0732">Signal</keyword>
<keyword evidence="3" id="KW-1185">Reference proteome</keyword>
<accession>A0A238WXF3</accession>
<sequence length="272" mass="31377">MFSSPNRVAPYLTAVLCAAGTQLAEAQTNAVPDPQWGSWHIGTVILPGGPKHWGGYAEVQARANGLFRQYFYTELKGGVSYDLAKNFTFMVAGGRYATSDYRDLSDGPLNVEKRLWEQVTFTHYSARLKIEHRYRVEQRWFSFRDDITPEGSYRYRNRIRYRLNGFLPLNHPTVTNKTVFLSVYDEVFFNTRGPFFERNRVYGGAGYQFDPHWTVQAGWVNQANFTPASYRQHVFTPQTTATKNNLVLSVMYRINRRNGEVPAREYVPSQPD</sequence>
<dbReference type="Pfam" id="PF10677">
    <property type="entry name" value="DUF2490"/>
    <property type="match status" value="1"/>
</dbReference>
<dbReference type="InterPro" id="IPR019619">
    <property type="entry name" value="DUF2490"/>
</dbReference>
<proteinExistence type="predicted"/>
<evidence type="ECO:0000313" key="2">
    <source>
        <dbReference type="EMBL" id="SNR51325.1"/>
    </source>
</evidence>
<dbReference type="RefSeq" id="WP_089332286.1">
    <property type="nucleotide sequence ID" value="NZ_FZNS01000003.1"/>
</dbReference>
<organism evidence="2 3">
    <name type="scientific">Hymenobacter mucosus</name>
    <dbReference type="NCBI Taxonomy" id="1411120"/>
    <lineage>
        <taxon>Bacteria</taxon>
        <taxon>Pseudomonadati</taxon>
        <taxon>Bacteroidota</taxon>
        <taxon>Cytophagia</taxon>
        <taxon>Cytophagales</taxon>
        <taxon>Hymenobacteraceae</taxon>
        <taxon>Hymenobacter</taxon>
    </lineage>
</organism>
<dbReference type="Proteomes" id="UP000198310">
    <property type="component" value="Unassembled WGS sequence"/>
</dbReference>
<reference evidence="3" key="1">
    <citation type="submission" date="2017-06" db="EMBL/GenBank/DDBJ databases">
        <authorList>
            <person name="Varghese N."/>
            <person name="Submissions S."/>
        </authorList>
    </citation>
    <scope>NUCLEOTIDE SEQUENCE [LARGE SCALE GENOMIC DNA]</scope>
    <source>
        <strain evidence="3">DSM 28041</strain>
    </source>
</reference>
<evidence type="ECO:0000313" key="3">
    <source>
        <dbReference type="Proteomes" id="UP000198310"/>
    </source>
</evidence>
<gene>
    <name evidence="2" type="ORF">SAMN06269173_103243</name>
</gene>
<dbReference type="SUPFAM" id="SSF56935">
    <property type="entry name" value="Porins"/>
    <property type="match status" value="1"/>
</dbReference>
<evidence type="ECO:0000256" key="1">
    <source>
        <dbReference type="SAM" id="SignalP"/>
    </source>
</evidence>
<protein>
    <recommendedName>
        <fullName evidence="4">DUF2490 domain-containing protein</fullName>
    </recommendedName>
</protein>
<feature type="chain" id="PRO_5012986291" description="DUF2490 domain-containing protein" evidence="1">
    <location>
        <begin position="27"/>
        <end position="272"/>
    </location>
</feature>
<evidence type="ECO:0008006" key="4">
    <source>
        <dbReference type="Google" id="ProtNLM"/>
    </source>
</evidence>
<feature type="signal peptide" evidence="1">
    <location>
        <begin position="1"/>
        <end position="26"/>
    </location>
</feature>